<dbReference type="PANTHER" id="PTHR33885">
    <property type="entry name" value="PHAGE SHOCK PROTEIN C"/>
    <property type="match status" value="1"/>
</dbReference>
<evidence type="ECO:0000256" key="2">
    <source>
        <dbReference type="ARBA" id="ARBA00022475"/>
    </source>
</evidence>
<evidence type="ECO:0000256" key="4">
    <source>
        <dbReference type="ARBA" id="ARBA00022989"/>
    </source>
</evidence>
<dbReference type="Pfam" id="PF04024">
    <property type="entry name" value="PspC"/>
    <property type="match status" value="1"/>
</dbReference>
<keyword evidence="4 7" id="KW-1133">Transmembrane helix</keyword>
<keyword evidence="2" id="KW-1003">Cell membrane</keyword>
<accession>A0ABS4VNG2</accession>
<evidence type="ECO:0000256" key="1">
    <source>
        <dbReference type="ARBA" id="ARBA00004162"/>
    </source>
</evidence>
<evidence type="ECO:0000256" key="3">
    <source>
        <dbReference type="ARBA" id="ARBA00022692"/>
    </source>
</evidence>
<evidence type="ECO:0000256" key="6">
    <source>
        <dbReference type="SAM" id="MobiDB-lite"/>
    </source>
</evidence>
<keyword evidence="3 7" id="KW-0812">Transmembrane</keyword>
<dbReference type="RefSeq" id="WP_210025371.1">
    <property type="nucleotide sequence ID" value="NZ_JAGINU010000001.1"/>
</dbReference>
<feature type="compositionally biased region" description="Low complexity" evidence="6">
    <location>
        <begin position="1"/>
        <end position="19"/>
    </location>
</feature>
<dbReference type="PANTHER" id="PTHR33885:SF3">
    <property type="entry name" value="PHAGE SHOCK PROTEIN C"/>
    <property type="match status" value="1"/>
</dbReference>
<dbReference type="InterPro" id="IPR052027">
    <property type="entry name" value="PspC"/>
</dbReference>
<keyword evidence="10" id="KW-1185">Reference proteome</keyword>
<comment type="caution">
    <text evidence="9">The sequence shown here is derived from an EMBL/GenBank/DDBJ whole genome shotgun (WGS) entry which is preliminary data.</text>
</comment>
<organism evidence="9 10">
    <name type="scientific">Pseudonocardia parietis</name>
    <dbReference type="NCBI Taxonomy" id="570936"/>
    <lineage>
        <taxon>Bacteria</taxon>
        <taxon>Bacillati</taxon>
        <taxon>Actinomycetota</taxon>
        <taxon>Actinomycetes</taxon>
        <taxon>Pseudonocardiales</taxon>
        <taxon>Pseudonocardiaceae</taxon>
        <taxon>Pseudonocardia</taxon>
    </lineage>
</organism>
<evidence type="ECO:0000256" key="5">
    <source>
        <dbReference type="ARBA" id="ARBA00023136"/>
    </source>
</evidence>
<feature type="domain" description="Phage shock protein PspC N-terminal" evidence="8">
    <location>
        <begin position="59"/>
        <end position="115"/>
    </location>
</feature>
<evidence type="ECO:0000313" key="10">
    <source>
        <dbReference type="Proteomes" id="UP001519295"/>
    </source>
</evidence>
<dbReference type="InterPro" id="IPR007168">
    <property type="entry name" value="Phageshock_PspC_N"/>
</dbReference>
<evidence type="ECO:0000256" key="7">
    <source>
        <dbReference type="SAM" id="Phobius"/>
    </source>
</evidence>
<protein>
    <submittedName>
        <fullName evidence="9">Phage shock protein PspC (Stress-responsive transcriptional regulator)</fullName>
    </submittedName>
</protein>
<proteinExistence type="predicted"/>
<dbReference type="Proteomes" id="UP001519295">
    <property type="component" value="Unassembled WGS sequence"/>
</dbReference>
<feature type="region of interest" description="Disordered" evidence="6">
    <location>
        <begin position="1"/>
        <end position="53"/>
    </location>
</feature>
<evidence type="ECO:0000259" key="8">
    <source>
        <dbReference type="Pfam" id="PF04024"/>
    </source>
</evidence>
<feature type="transmembrane region" description="Helical" evidence="7">
    <location>
        <begin position="89"/>
        <end position="113"/>
    </location>
</feature>
<name>A0ABS4VNG2_9PSEU</name>
<dbReference type="EMBL" id="JAGINU010000001">
    <property type="protein sequence ID" value="MBP2365460.1"/>
    <property type="molecule type" value="Genomic_DNA"/>
</dbReference>
<evidence type="ECO:0000313" key="9">
    <source>
        <dbReference type="EMBL" id="MBP2365460.1"/>
    </source>
</evidence>
<feature type="compositionally biased region" description="Low complexity" evidence="6">
    <location>
        <begin position="40"/>
        <end position="53"/>
    </location>
</feature>
<comment type="subcellular location">
    <subcellularLocation>
        <location evidence="1">Cell membrane</location>
        <topology evidence="1">Single-pass membrane protein</topology>
    </subcellularLocation>
</comment>
<reference evidence="9 10" key="1">
    <citation type="submission" date="2021-03" db="EMBL/GenBank/DDBJ databases">
        <title>Sequencing the genomes of 1000 actinobacteria strains.</title>
        <authorList>
            <person name="Klenk H.-P."/>
        </authorList>
    </citation>
    <scope>NUCLEOTIDE SEQUENCE [LARGE SCALE GENOMIC DNA]</scope>
    <source>
        <strain evidence="9 10">DSM 45256</strain>
    </source>
</reference>
<keyword evidence="5 7" id="KW-0472">Membrane</keyword>
<sequence>MDIAAQNATSATSAPAPGADEATTQVPGADPVSPGPATQGPPSQGPASPGIADRLSSYRLRRSTTDKMLGGVCGGLAVDLGIDVALLRIAVLALTLVTGGAAALVYLAAWVIAPAG</sequence>
<gene>
    <name evidence="9" type="ORF">JOF36_001156</name>
</gene>